<name>A0A194X8R5_MOLSC</name>
<feature type="domain" description="Heterokaryon incompatibility" evidence="2">
    <location>
        <begin position="54"/>
        <end position="186"/>
    </location>
</feature>
<reference evidence="3 4" key="1">
    <citation type="submission" date="2015-10" db="EMBL/GenBank/DDBJ databases">
        <title>Full genome of DAOMC 229536 Phialocephala scopiformis, a fungal endophyte of spruce producing the potent anti-insectan compound rugulosin.</title>
        <authorList>
            <consortium name="DOE Joint Genome Institute"/>
            <person name="Walker A.K."/>
            <person name="Frasz S.L."/>
            <person name="Seifert K.A."/>
            <person name="Miller J.D."/>
            <person name="Mondo S.J."/>
            <person name="Labutti K."/>
            <person name="Lipzen A."/>
            <person name="Dockter R."/>
            <person name="Kennedy M."/>
            <person name="Grigoriev I.V."/>
            <person name="Spatafora J.W."/>
        </authorList>
    </citation>
    <scope>NUCLEOTIDE SEQUENCE [LARGE SCALE GENOMIC DNA]</scope>
    <source>
        <strain evidence="3 4">CBS 120377</strain>
    </source>
</reference>
<evidence type="ECO:0000256" key="1">
    <source>
        <dbReference type="SAM" id="MobiDB-lite"/>
    </source>
</evidence>
<proteinExistence type="predicted"/>
<protein>
    <submittedName>
        <fullName evidence="3">HET-domain-containing protein</fullName>
    </submittedName>
</protein>
<gene>
    <name evidence="3" type="ORF">LY89DRAFT_719214</name>
</gene>
<dbReference type="OrthoDB" id="2157530at2759"/>
<sequence length="599" mass="68388">MANKSISYEYSKITQQGIIRLILLQPSPSHEAPLACSLIDVSLKDCDNDILEHYVALSYVWGDATQKGSISIDGKFLEITASLELGLRYIRDKARVLRIWADGVCIDQNDVKDRNTQVTVMASIYSAARHTIIFLGPGIAKHESLLARMVDSDSTDEVDYDTESFKEVADDVLAHAWFERVWVLQELVLSPDPWVQLGRVRMRWDHFLQYMSKETDVRSSRQELLHGMVQIRSNHQVQRHNTAGTGWFQPATMLDILEARRGLGVTDPRDMVYAHLGMAEPSVRSGIDVDYSKSKAKLYEEIATQVCDVSRDLSILSFVEDVDLEKRLDLASWVPDWSVTLQSSRVPIEKAFRGGTLNLISFNILYGLQGVLSFEGQYHGTVVEFLPRGTLLCRDRHTVHYYDDSLMERIFELESVGIVSVLLTYFARLDKSWFKSQGLVHYLLFERCFNQRSSDRSWLGDKEGRRESSDKRVQHSQLMSDMVQKLPLSTKNALEEKFPDSIQLVEIVYAFISDMCGRLSDDADNQIALVRCGEDLIYYCVPKHARVNDILGCHPLHREIFLFRPHLHGKDPTDCNEFLQKARKKLTTGARPLLPVEAH</sequence>
<dbReference type="InParanoid" id="A0A194X8R5"/>
<feature type="region of interest" description="Disordered" evidence="1">
    <location>
        <begin position="455"/>
        <end position="474"/>
    </location>
</feature>
<dbReference type="InterPro" id="IPR052895">
    <property type="entry name" value="HetReg/Transcr_Mod"/>
</dbReference>
<organism evidence="3 4">
    <name type="scientific">Mollisia scopiformis</name>
    <name type="common">Conifer needle endophyte fungus</name>
    <name type="synonym">Phialocephala scopiformis</name>
    <dbReference type="NCBI Taxonomy" id="149040"/>
    <lineage>
        <taxon>Eukaryota</taxon>
        <taxon>Fungi</taxon>
        <taxon>Dikarya</taxon>
        <taxon>Ascomycota</taxon>
        <taxon>Pezizomycotina</taxon>
        <taxon>Leotiomycetes</taxon>
        <taxon>Helotiales</taxon>
        <taxon>Mollisiaceae</taxon>
        <taxon>Mollisia</taxon>
    </lineage>
</organism>
<dbReference type="PANTHER" id="PTHR24148">
    <property type="entry name" value="ANKYRIN REPEAT DOMAIN-CONTAINING PROTEIN 39 HOMOLOG-RELATED"/>
    <property type="match status" value="1"/>
</dbReference>
<evidence type="ECO:0000313" key="3">
    <source>
        <dbReference type="EMBL" id="KUJ16504.1"/>
    </source>
</evidence>
<dbReference type="STRING" id="149040.A0A194X8R5"/>
<evidence type="ECO:0000313" key="4">
    <source>
        <dbReference type="Proteomes" id="UP000070700"/>
    </source>
</evidence>
<dbReference type="PANTHER" id="PTHR24148:SF73">
    <property type="entry name" value="HET DOMAIN PROTEIN (AFU_ORTHOLOGUE AFUA_8G01020)"/>
    <property type="match status" value="1"/>
</dbReference>
<feature type="compositionally biased region" description="Basic and acidic residues" evidence="1">
    <location>
        <begin position="455"/>
        <end position="473"/>
    </location>
</feature>
<keyword evidence="4" id="KW-1185">Reference proteome</keyword>
<dbReference type="AlphaFoldDB" id="A0A194X8R5"/>
<dbReference type="InterPro" id="IPR010730">
    <property type="entry name" value="HET"/>
</dbReference>
<dbReference type="Proteomes" id="UP000070700">
    <property type="component" value="Unassembled WGS sequence"/>
</dbReference>
<dbReference type="RefSeq" id="XP_018070859.1">
    <property type="nucleotide sequence ID" value="XM_018218479.1"/>
</dbReference>
<dbReference type="KEGG" id="psco:LY89DRAFT_719214"/>
<accession>A0A194X8R5</accession>
<dbReference type="EMBL" id="KQ947416">
    <property type="protein sequence ID" value="KUJ16504.1"/>
    <property type="molecule type" value="Genomic_DNA"/>
</dbReference>
<dbReference type="Pfam" id="PF06985">
    <property type="entry name" value="HET"/>
    <property type="match status" value="1"/>
</dbReference>
<evidence type="ECO:0000259" key="2">
    <source>
        <dbReference type="Pfam" id="PF06985"/>
    </source>
</evidence>
<dbReference type="GeneID" id="28828205"/>